<dbReference type="AlphaFoldDB" id="A0A916JD47"/>
<reference evidence="1" key="1">
    <citation type="submission" date="2021-04" db="EMBL/GenBank/DDBJ databases">
        <authorList>
            <person name="Rodrigo-Torres L."/>
            <person name="Arahal R. D."/>
            <person name="Lucena T."/>
        </authorList>
    </citation>
    <scope>NUCLEOTIDE SEQUENCE</scope>
    <source>
        <strain evidence="1">CECT 9275</strain>
    </source>
</reference>
<evidence type="ECO:0000313" key="1">
    <source>
        <dbReference type="EMBL" id="CAG5002869.1"/>
    </source>
</evidence>
<sequence length="339" mass="38932">MKFLRYFFLLLFVLIWLAGLSPYFNNLADQAGLLRDSYRFGDLYRLSNLPDFKDPRKSCAAFKPVADYGTRKPVHLYIIGDSFTEKERINETNFAADQYHYVHWSEVLHFKPDTSAIHVLLLESVERHFREKFAARPLSNIVPDSATYAVAGKPSVMQTLDQAFKSEPTEGRLDQLLFQNDLILSLKQLKAKFNFDIFDRTNKEVTLVNNNRDIVYYMDTDTPETTSSFTPVTNAEIDSIVLHLNETGKAMAQLGFSKVLLSVIPNKVSVLSPDYGTYNHLIEKVYANPRLELAYIDVLQDFRKLGVSSYLKGDSHWTCEGQNLWLEKTNRKIAEVLHP</sequence>
<keyword evidence="2" id="KW-1185">Reference proteome</keyword>
<dbReference type="EMBL" id="CAJRAF010000002">
    <property type="protein sequence ID" value="CAG5002869.1"/>
    <property type="molecule type" value="Genomic_DNA"/>
</dbReference>
<organism evidence="1 2">
    <name type="scientific">Dyadobacter helix</name>
    <dbReference type="NCBI Taxonomy" id="2822344"/>
    <lineage>
        <taxon>Bacteria</taxon>
        <taxon>Pseudomonadati</taxon>
        <taxon>Bacteroidota</taxon>
        <taxon>Cytophagia</taxon>
        <taxon>Cytophagales</taxon>
        <taxon>Spirosomataceae</taxon>
        <taxon>Dyadobacter</taxon>
    </lineage>
</organism>
<evidence type="ECO:0008006" key="3">
    <source>
        <dbReference type="Google" id="ProtNLM"/>
    </source>
</evidence>
<dbReference type="Proteomes" id="UP000680038">
    <property type="component" value="Unassembled WGS sequence"/>
</dbReference>
<proteinExistence type="predicted"/>
<dbReference type="RefSeq" id="WP_215239538.1">
    <property type="nucleotide sequence ID" value="NZ_CAJRAF010000002.1"/>
</dbReference>
<comment type="caution">
    <text evidence="1">The sequence shown here is derived from an EMBL/GenBank/DDBJ whole genome shotgun (WGS) entry which is preliminary data.</text>
</comment>
<evidence type="ECO:0000313" key="2">
    <source>
        <dbReference type="Proteomes" id="UP000680038"/>
    </source>
</evidence>
<accession>A0A916JD47</accession>
<gene>
    <name evidence="1" type="ORF">DYBT9275_02984</name>
</gene>
<protein>
    <recommendedName>
        <fullName evidence="3">AlgX/AlgJ SGNH hydrolase-like domain-containing protein</fullName>
    </recommendedName>
</protein>
<name>A0A916JD47_9BACT</name>